<feature type="domain" description="Glucose-methanol-choline oxidoreductase C-terminal" evidence="6">
    <location>
        <begin position="365"/>
        <end position="484"/>
    </location>
</feature>
<dbReference type="PANTHER" id="PTHR42784">
    <property type="entry name" value="PYRANOSE 2-OXIDASE"/>
    <property type="match status" value="1"/>
</dbReference>
<evidence type="ECO:0000256" key="5">
    <source>
        <dbReference type="ARBA" id="ARBA00023002"/>
    </source>
</evidence>
<reference evidence="7 8" key="1">
    <citation type="submission" date="2020-03" db="EMBL/GenBank/DDBJ databases">
        <title>Genomic Encyclopedia of Type Strains, Phase IV (KMG-IV): sequencing the most valuable type-strain genomes for metagenomic binning, comparative biology and taxonomic classification.</title>
        <authorList>
            <person name="Goeker M."/>
        </authorList>
    </citation>
    <scope>NUCLEOTIDE SEQUENCE [LARGE SCALE GENOMIC DNA]</scope>
    <source>
        <strain evidence="7 8">DSM 19867</strain>
    </source>
</reference>
<keyword evidence="8" id="KW-1185">Reference proteome</keyword>
<sequence>MGSFIDARTVPSGTVLETDLCIIGGGPSGICLALALAKTNLHVVLLESGGMEFDAKTQALYQGDTSGAPYLTLEASRLRFLGGSSNHWGGWCRPLDAIDFEKRDWLAHSGWPITKADVDRYFVKAHSLCEAGTLLYDRAADFTQDPILKLAEGGVRTRFFQFSKMRDSVFPTHFGERYAPDLKKVAKLSVYLNANVTRLGLDKSGAKIAEIDVATLTGKHFKVKPRAAVLATGAIESARLLLASNDVRPSGVGNSTDMVGRFFADHPTPRDTATLVVFDGKLSPYYGAIQTIKGAIVRGGFFPSEAYRRKHKVMASSATVESKAELDALGKAAVAETARALGVDASDAVAYSLGCGMEVTPDPDRRLTLEAARDALGLPKIKLTMKIADEDFEQYRATLAELGRQLLAARTGMIRLNLSSRSEWLANLDWGNHHMGTTRMSANPKTGVVDANLKVHDVANLYVAGSSVFPTYGAANPTINLLALVLRLADHLKGALA</sequence>
<dbReference type="InterPro" id="IPR007867">
    <property type="entry name" value="GMC_OxRtase_C"/>
</dbReference>
<evidence type="ECO:0000256" key="1">
    <source>
        <dbReference type="ARBA" id="ARBA00001974"/>
    </source>
</evidence>
<dbReference type="Gene3D" id="3.50.50.60">
    <property type="entry name" value="FAD/NAD(P)-binding domain"/>
    <property type="match status" value="2"/>
</dbReference>
<dbReference type="RefSeq" id="WP_167079629.1">
    <property type="nucleotide sequence ID" value="NZ_BAAADC010000001.1"/>
</dbReference>
<dbReference type="InterPro" id="IPR036188">
    <property type="entry name" value="FAD/NAD-bd_sf"/>
</dbReference>
<keyword evidence="5" id="KW-0560">Oxidoreductase</keyword>
<accession>A0A846MTX8</accession>
<keyword evidence="4" id="KW-0274">FAD</keyword>
<proteinExistence type="inferred from homology"/>
<comment type="caution">
    <text evidence="7">The sequence shown here is derived from an EMBL/GenBank/DDBJ whole genome shotgun (WGS) entry which is preliminary data.</text>
</comment>
<dbReference type="SUPFAM" id="SSF51905">
    <property type="entry name" value="FAD/NAD(P)-binding domain"/>
    <property type="match status" value="1"/>
</dbReference>
<comment type="similarity">
    <text evidence="2">Belongs to the GMC oxidoreductase family.</text>
</comment>
<evidence type="ECO:0000256" key="4">
    <source>
        <dbReference type="ARBA" id="ARBA00022827"/>
    </source>
</evidence>
<dbReference type="InterPro" id="IPR051473">
    <property type="entry name" value="P2Ox-like"/>
</dbReference>
<name>A0A846MTX8_9PROT</name>
<keyword evidence="3" id="KW-0285">Flavoprotein</keyword>
<dbReference type="AlphaFoldDB" id="A0A846MTX8"/>
<dbReference type="Pfam" id="PF05199">
    <property type="entry name" value="GMC_oxred_C"/>
    <property type="match status" value="1"/>
</dbReference>
<evidence type="ECO:0000256" key="3">
    <source>
        <dbReference type="ARBA" id="ARBA00022630"/>
    </source>
</evidence>
<comment type="cofactor">
    <cofactor evidence="1">
        <name>FAD</name>
        <dbReference type="ChEBI" id="CHEBI:57692"/>
    </cofactor>
</comment>
<gene>
    <name evidence="7" type="ORF">FHS83_000003</name>
</gene>
<dbReference type="EMBL" id="JAASRM010000001">
    <property type="protein sequence ID" value="NIK86685.1"/>
    <property type="molecule type" value="Genomic_DNA"/>
</dbReference>
<evidence type="ECO:0000313" key="8">
    <source>
        <dbReference type="Proteomes" id="UP000570514"/>
    </source>
</evidence>
<evidence type="ECO:0000256" key="2">
    <source>
        <dbReference type="ARBA" id="ARBA00010790"/>
    </source>
</evidence>
<evidence type="ECO:0000259" key="6">
    <source>
        <dbReference type="Pfam" id="PF05199"/>
    </source>
</evidence>
<dbReference type="PANTHER" id="PTHR42784:SF1">
    <property type="entry name" value="PYRANOSE 2-OXIDASE"/>
    <property type="match status" value="1"/>
</dbReference>
<protein>
    <submittedName>
        <fullName evidence="7">Choline dehydrogenase-like flavoprotein</fullName>
    </submittedName>
</protein>
<organism evidence="7 8">
    <name type="scientific">Rhizomicrobium palustre</name>
    <dbReference type="NCBI Taxonomy" id="189966"/>
    <lineage>
        <taxon>Bacteria</taxon>
        <taxon>Pseudomonadati</taxon>
        <taxon>Pseudomonadota</taxon>
        <taxon>Alphaproteobacteria</taxon>
        <taxon>Micropepsales</taxon>
        <taxon>Micropepsaceae</taxon>
        <taxon>Rhizomicrobium</taxon>
    </lineage>
</organism>
<dbReference type="GO" id="GO:0016614">
    <property type="term" value="F:oxidoreductase activity, acting on CH-OH group of donors"/>
    <property type="evidence" value="ECO:0007669"/>
    <property type="project" value="InterPro"/>
</dbReference>
<dbReference type="Proteomes" id="UP000570514">
    <property type="component" value="Unassembled WGS sequence"/>
</dbReference>
<evidence type="ECO:0000313" key="7">
    <source>
        <dbReference type="EMBL" id="NIK86685.1"/>
    </source>
</evidence>